<keyword evidence="1" id="KW-0812">Transmembrane</keyword>
<keyword evidence="3" id="KW-1185">Reference proteome</keyword>
<proteinExistence type="predicted"/>
<keyword evidence="1" id="KW-1133">Transmembrane helix</keyword>
<dbReference type="RefSeq" id="WP_093048627.1">
    <property type="nucleotide sequence ID" value="NZ_FOGT01000004.1"/>
</dbReference>
<evidence type="ECO:0000256" key="1">
    <source>
        <dbReference type="SAM" id="Phobius"/>
    </source>
</evidence>
<sequence>MSETKKFLVPISFILLVVVSGLSLYTWVHLHTFYTASILLIFVHLSVFFHVLNLRDPESGNRNDSKAHLIENQSGKIAYLILMISAGLILIISEGVNANNIENIPLLMVVGLALIIQPITEFFYARKYK</sequence>
<feature type="transmembrane region" description="Helical" evidence="1">
    <location>
        <begin position="7"/>
        <end position="27"/>
    </location>
</feature>
<feature type="transmembrane region" description="Helical" evidence="1">
    <location>
        <begin position="33"/>
        <end position="54"/>
    </location>
</feature>
<keyword evidence="1" id="KW-0472">Membrane</keyword>
<dbReference type="OrthoDB" id="2974577at2"/>
<dbReference type="STRING" id="1601833.SAMN05518684_10436"/>
<dbReference type="EMBL" id="FOGT01000004">
    <property type="protein sequence ID" value="SER80219.1"/>
    <property type="molecule type" value="Genomic_DNA"/>
</dbReference>
<name>A0A1H9S7R4_9BACI</name>
<dbReference type="Pfam" id="PF09946">
    <property type="entry name" value="DUF2178"/>
    <property type="match status" value="1"/>
</dbReference>
<organism evidence="2 3">
    <name type="scientific">Salipaludibacillus aurantiacus</name>
    <dbReference type="NCBI Taxonomy" id="1601833"/>
    <lineage>
        <taxon>Bacteria</taxon>
        <taxon>Bacillati</taxon>
        <taxon>Bacillota</taxon>
        <taxon>Bacilli</taxon>
        <taxon>Bacillales</taxon>
        <taxon>Bacillaceae</taxon>
    </lineage>
</organism>
<protein>
    <submittedName>
        <fullName evidence="2">Uncharacterized protein</fullName>
    </submittedName>
</protein>
<evidence type="ECO:0000313" key="3">
    <source>
        <dbReference type="Proteomes" id="UP000198571"/>
    </source>
</evidence>
<evidence type="ECO:0000313" key="2">
    <source>
        <dbReference type="EMBL" id="SER80219.1"/>
    </source>
</evidence>
<feature type="transmembrane region" description="Helical" evidence="1">
    <location>
        <begin position="104"/>
        <end position="124"/>
    </location>
</feature>
<reference evidence="3" key="1">
    <citation type="submission" date="2016-10" db="EMBL/GenBank/DDBJ databases">
        <authorList>
            <person name="Varghese N."/>
            <person name="Submissions S."/>
        </authorList>
    </citation>
    <scope>NUCLEOTIDE SEQUENCE [LARGE SCALE GENOMIC DNA]</scope>
    <source>
        <strain evidence="3">S9</strain>
    </source>
</reference>
<gene>
    <name evidence="2" type="ORF">SAMN05518684_10436</name>
</gene>
<dbReference type="AlphaFoldDB" id="A0A1H9S7R4"/>
<dbReference type="InterPro" id="IPR019235">
    <property type="entry name" value="DUF2178_TM"/>
</dbReference>
<dbReference type="Proteomes" id="UP000198571">
    <property type="component" value="Unassembled WGS sequence"/>
</dbReference>
<feature type="transmembrane region" description="Helical" evidence="1">
    <location>
        <begin position="75"/>
        <end position="92"/>
    </location>
</feature>
<accession>A0A1H9S7R4</accession>